<evidence type="ECO:0000313" key="3">
    <source>
        <dbReference type="Proteomes" id="UP001642484"/>
    </source>
</evidence>
<organism evidence="2 3">
    <name type="scientific">Durusdinium trenchii</name>
    <dbReference type="NCBI Taxonomy" id="1381693"/>
    <lineage>
        <taxon>Eukaryota</taxon>
        <taxon>Sar</taxon>
        <taxon>Alveolata</taxon>
        <taxon>Dinophyceae</taxon>
        <taxon>Suessiales</taxon>
        <taxon>Symbiodiniaceae</taxon>
        <taxon>Durusdinium</taxon>
    </lineage>
</organism>
<dbReference type="SMART" id="SM00212">
    <property type="entry name" value="UBCc"/>
    <property type="match status" value="1"/>
</dbReference>
<dbReference type="CDD" id="cd00195">
    <property type="entry name" value="UBCc_UEV"/>
    <property type="match status" value="1"/>
</dbReference>
<sequence length="387" mass="42650">CLALMALKRLRKEWSQWNEEGPEGSTNPLKSLGTFEEERRLWTLEPQPTDDPESPNYFTWLAALQVSRGPFSGATFVYSITFPRDYPFKPPKMKAQFAGYPVSFEEVEAGWHVYMIPPGAAARQRRKGLVTGAAPDQLTVRWCDGDGDANDTDEEEENTAHETVVSKAFWEDNGLVLGQSPSAAIYHPLLTCDGSFCCCGIDNKWAPQWSVVLCLSFARTVVEDPQPDDGDRPVPPDSSNTMCFCTCNPAACEDLRRSSSRWHQRARRRFFTEKGVVPLCIAATEAAGEARIGIRCTSLAGTLLGELEVDSLCIMEELEETVHDQIPLKDGGIAWKIVLPDGSCMSEDCRYRTDLDALTATLAENAGVSSLSPATRIALLMALSAVQ</sequence>
<evidence type="ECO:0000313" key="2">
    <source>
        <dbReference type="EMBL" id="CAK9005892.1"/>
    </source>
</evidence>
<protein>
    <recommendedName>
        <fullName evidence="1">UBC core domain-containing protein</fullName>
    </recommendedName>
</protein>
<feature type="domain" description="UBC core" evidence="1">
    <location>
        <begin position="49"/>
        <end position="95"/>
    </location>
</feature>
<dbReference type="Pfam" id="PF00179">
    <property type="entry name" value="UQ_con"/>
    <property type="match status" value="1"/>
</dbReference>
<name>A0ABP0IUX3_9DINO</name>
<feature type="non-terminal residue" evidence="2">
    <location>
        <position position="1"/>
    </location>
</feature>
<comment type="caution">
    <text evidence="2">The sequence shown here is derived from an EMBL/GenBank/DDBJ whole genome shotgun (WGS) entry which is preliminary data.</text>
</comment>
<dbReference type="Gene3D" id="3.10.110.10">
    <property type="entry name" value="Ubiquitin Conjugating Enzyme"/>
    <property type="match status" value="1"/>
</dbReference>
<dbReference type="InterPro" id="IPR000608">
    <property type="entry name" value="UBC"/>
</dbReference>
<dbReference type="InterPro" id="IPR016135">
    <property type="entry name" value="UBQ-conjugating_enzyme/RWD"/>
</dbReference>
<feature type="non-terminal residue" evidence="2">
    <location>
        <position position="387"/>
    </location>
</feature>
<reference evidence="2 3" key="1">
    <citation type="submission" date="2024-02" db="EMBL/GenBank/DDBJ databases">
        <authorList>
            <person name="Chen Y."/>
            <person name="Shah S."/>
            <person name="Dougan E. K."/>
            <person name="Thang M."/>
            <person name="Chan C."/>
        </authorList>
    </citation>
    <scope>NUCLEOTIDE SEQUENCE [LARGE SCALE GENOMIC DNA]</scope>
</reference>
<proteinExistence type="predicted"/>
<dbReference type="Proteomes" id="UP001642484">
    <property type="component" value="Unassembled WGS sequence"/>
</dbReference>
<evidence type="ECO:0000259" key="1">
    <source>
        <dbReference type="Pfam" id="PF00179"/>
    </source>
</evidence>
<keyword evidence="3" id="KW-1185">Reference proteome</keyword>
<accession>A0ABP0IUX3</accession>
<dbReference type="EMBL" id="CAXAMN010003733">
    <property type="protein sequence ID" value="CAK9005892.1"/>
    <property type="molecule type" value="Genomic_DNA"/>
</dbReference>
<gene>
    <name evidence="2" type="ORF">CCMP2556_LOCUS8239</name>
</gene>
<dbReference type="SUPFAM" id="SSF54495">
    <property type="entry name" value="UBC-like"/>
    <property type="match status" value="1"/>
</dbReference>